<dbReference type="Pfam" id="PF00015">
    <property type="entry name" value="MCPsignal"/>
    <property type="match status" value="1"/>
</dbReference>
<dbReference type="Gene3D" id="6.10.340.10">
    <property type="match status" value="1"/>
</dbReference>
<gene>
    <name evidence="9" type="ORF">GGC33_13505</name>
</gene>
<dbReference type="SMART" id="SM00304">
    <property type="entry name" value="HAMP"/>
    <property type="match status" value="1"/>
</dbReference>
<accession>A0A844H0N4</accession>
<comment type="similarity">
    <text evidence="2">Belongs to the methyl-accepting chemotaxis (MCP) protein family.</text>
</comment>
<dbReference type="Gene3D" id="1.10.287.950">
    <property type="entry name" value="Methyl-accepting chemotaxis protein"/>
    <property type="match status" value="1"/>
</dbReference>
<dbReference type="InterPro" id="IPR003660">
    <property type="entry name" value="HAMP_dom"/>
</dbReference>
<dbReference type="CDD" id="cd11386">
    <property type="entry name" value="MCP_signal"/>
    <property type="match status" value="1"/>
</dbReference>
<feature type="compositionally biased region" description="Polar residues" evidence="5">
    <location>
        <begin position="1"/>
        <end position="13"/>
    </location>
</feature>
<feature type="coiled-coil region" evidence="4">
    <location>
        <begin position="448"/>
        <end position="475"/>
    </location>
</feature>
<keyword evidence="6" id="KW-0472">Membrane</keyword>
<feature type="transmembrane region" description="Helical" evidence="6">
    <location>
        <begin position="380"/>
        <end position="403"/>
    </location>
</feature>
<dbReference type="EMBL" id="WMIA01000019">
    <property type="protein sequence ID" value="MTF39935.1"/>
    <property type="molecule type" value="Genomic_DNA"/>
</dbReference>
<feature type="domain" description="Methyl-accepting transducer" evidence="7">
    <location>
        <begin position="526"/>
        <end position="762"/>
    </location>
</feature>
<evidence type="ECO:0000256" key="2">
    <source>
        <dbReference type="ARBA" id="ARBA00029447"/>
    </source>
</evidence>
<dbReference type="SUPFAM" id="SSF58104">
    <property type="entry name" value="Methyl-accepting chemotaxis protein (MCP) signaling domain"/>
    <property type="match status" value="1"/>
</dbReference>
<feature type="transmembrane region" description="Helical" evidence="6">
    <location>
        <begin position="51"/>
        <end position="72"/>
    </location>
</feature>
<evidence type="ECO:0000256" key="5">
    <source>
        <dbReference type="SAM" id="MobiDB-lite"/>
    </source>
</evidence>
<proteinExistence type="inferred from homology"/>
<evidence type="ECO:0000256" key="1">
    <source>
        <dbReference type="ARBA" id="ARBA00023224"/>
    </source>
</evidence>
<reference evidence="9 10" key="1">
    <citation type="submission" date="2019-11" db="EMBL/GenBank/DDBJ databases">
        <title>Isolation of a new High Light Tolerant Cyanobacteria.</title>
        <authorList>
            <person name="Dobson Z."/>
            <person name="Vaughn N."/>
            <person name="Vaughn M."/>
            <person name="Fromme P."/>
            <person name="Mazor Y."/>
        </authorList>
    </citation>
    <scope>NUCLEOTIDE SEQUENCE [LARGE SCALE GENOMIC DNA]</scope>
    <source>
        <strain evidence="9 10">0216</strain>
    </source>
</reference>
<keyword evidence="4" id="KW-0175">Coiled coil</keyword>
<dbReference type="PROSITE" id="PS50111">
    <property type="entry name" value="CHEMOTAXIS_TRANSDUC_2"/>
    <property type="match status" value="1"/>
</dbReference>
<evidence type="ECO:0000256" key="3">
    <source>
        <dbReference type="PROSITE-ProRule" id="PRU00284"/>
    </source>
</evidence>
<evidence type="ECO:0000259" key="8">
    <source>
        <dbReference type="PROSITE" id="PS50885"/>
    </source>
</evidence>
<dbReference type="GO" id="GO:0016020">
    <property type="term" value="C:membrane"/>
    <property type="evidence" value="ECO:0007669"/>
    <property type="project" value="InterPro"/>
</dbReference>
<dbReference type="PROSITE" id="PS50885">
    <property type="entry name" value="HAMP"/>
    <property type="match status" value="1"/>
</dbReference>
<evidence type="ECO:0000256" key="4">
    <source>
        <dbReference type="SAM" id="Coils"/>
    </source>
</evidence>
<evidence type="ECO:0000256" key="6">
    <source>
        <dbReference type="SAM" id="Phobius"/>
    </source>
</evidence>
<feature type="region of interest" description="Disordered" evidence="5">
    <location>
        <begin position="1"/>
        <end position="35"/>
    </location>
</feature>
<dbReference type="PANTHER" id="PTHR32089:SF114">
    <property type="entry name" value="METHYL-ACCEPTING CHEMOTAXIS PROTEIN MCPB"/>
    <property type="match status" value="1"/>
</dbReference>
<comment type="caution">
    <text evidence="9">The sequence shown here is derived from an EMBL/GenBank/DDBJ whole genome shotgun (WGS) entry which is preliminary data.</text>
</comment>
<dbReference type="RefSeq" id="WP_155084320.1">
    <property type="nucleotide sequence ID" value="NZ_WMIA01000019.1"/>
</dbReference>
<dbReference type="AlphaFoldDB" id="A0A844H0N4"/>
<evidence type="ECO:0000259" key="7">
    <source>
        <dbReference type="PROSITE" id="PS50111"/>
    </source>
</evidence>
<dbReference type="Proteomes" id="UP000437131">
    <property type="component" value="Unassembled WGS sequence"/>
</dbReference>
<dbReference type="PANTHER" id="PTHR32089">
    <property type="entry name" value="METHYL-ACCEPTING CHEMOTAXIS PROTEIN MCPB"/>
    <property type="match status" value="1"/>
</dbReference>
<evidence type="ECO:0000313" key="10">
    <source>
        <dbReference type="Proteomes" id="UP000437131"/>
    </source>
</evidence>
<organism evidence="9 10">
    <name type="scientific">Cyanobacterium aponinum 0216</name>
    <dbReference type="NCBI Taxonomy" id="2676140"/>
    <lineage>
        <taxon>Bacteria</taxon>
        <taxon>Bacillati</taxon>
        <taxon>Cyanobacteriota</taxon>
        <taxon>Cyanophyceae</taxon>
        <taxon>Oscillatoriophycideae</taxon>
        <taxon>Chroococcales</taxon>
        <taxon>Geminocystaceae</taxon>
        <taxon>Cyanobacterium</taxon>
    </lineage>
</organism>
<protein>
    <submittedName>
        <fullName evidence="9">HAMP domain-containing protein</fullName>
    </submittedName>
</protein>
<name>A0A844H0N4_9CHRO</name>
<dbReference type="InterPro" id="IPR004089">
    <property type="entry name" value="MCPsignal_dom"/>
</dbReference>
<dbReference type="SMART" id="SM00283">
    <property type="entry name" value="MA"/>
    <property type="match status" value="1"/>
</dbReference>
<keyword evidence="1 3" id="KW-0807">Transducer</keyword>
<evidence type="ECO:0000313" key="9">
    <source>
        <dbReference type="EMBL" id="MTF39935.1"/>
    </source>
</evidence>
<keyword evidence="6" id="KW-0812">Transmembrane</keyword>
<keyword evidence="6" id="KW-1133">Transmembrane helix</keyword>
<sequence length="806" mass="88735">MISPNSTFPLQNESSEKEDISSLQPSGQNKPEGEDIIKKGGTFRQRLLTTILPTTLIPLIVASSITINITSYRAERDELNRLEEIAILGEEITERYFQNALRLKEELQTNPLIIQAIEDSSQIVESQGLLQQSIPQLESNFAQNKLLIPNVTLNNYLKGLSDSRGISEIIITDPNGFNVAYSSTPSDFVQSDEQWWQIGSKEGEKILNSVFDESINTVVVETVSTLNEFNNGAVFGVAKISVSVQTLQETLTNLLSREIVGTTVLQIIDGQTGNLLNSIAPETFNISTGQIVGGEVVTQVAKIFLENQSNNNLLELQNQLNQIPNLSNIDVRERIKGENLKILTFQLNGRFFKMLSIPETNFLGVISVDQSEIYREGNQLAFIFGSLAFFLAILAIASIILLAQNFSEPLTNLTNKAKQVAQGDLEVEATLEGTEENRILAYNFNGLVKRVKQLIQEQEAIANQQIEEKEKLEMGIYQLLEDLQDAVDGDLTVRASLSSMEMSTVADLCNAILDSLQDIASQVQKSSKQVIFALEKDEQSIKELTKEAIEENYKTMDTLVSVKNMSETIAKIAQSANQAATLADDAYSATEESSKGMDATVNTIVSLRNTVGETAKKMKRLGESSQKISQVVSLIEEIALKTNLLAINASVEASRAGEQGQGFTVVAEQVGALAEQSASATKEIAKIVAEIQRETQEVTNAMESGTTQVVNTTQLVETTKQQLEQVLTRSSNINQLMQSISQSTVSQAQTSQTVQELMEQIAYKSEERLDYSQKIVESIQATSQIAQQLESAVEQFKVSEENTVIN</sequence>
<dbReference type="GO" id="GO:0007165">
    <property type="term" value="P:signal transduction"/>
    <property type="evidence" value="ECO:0007669"/>
    <property type="project" value="UniProtKB-KW"/>
</dbReference>
<feature type="domain" description="HAMP" evidence="8">
    <location>
        <begin position="404"/>
        <end position="456"/>
    </location>
</feature>